<feature type="signal peptide" evidence="1">
    <location>
        <begin position="1"/>
        <end position="19"/>
    </location>
</feature>
<proteinExistence type="predicted"/>
<organism evidence="2">
    <name type="scientific">Oryza brachyantha</name>
    <name type="common">malo sina</name>
    <dbReference type="NCBI Taxonomy" id="4533"/>
    <lineage>
        <taxon>Eukaryota</taxon>
        <taxon>Viridiplantae</taxon>
        <taxon>Streptophyta</taxon>
        <taxon>Embryophyta</taxon>
        <taxon>Tracheophyta</taxon>
        <taxon>Spermatophyta</taxon>
        <taxon>Magnoliopsida</taxon>
        <taxon>Liliopsida</taxon>
        <taxon>Poales</taxon>
        <taxon>Poaceae</taxon>
        <taxon>BOP clade</taxon>
        <taxon>Oryzoideae</taxon>
        <taxon>Oryzeae</taxon>
        <taxon>Oryzinae</taxon>
        <taxon>Oryza</taxon>
    </lineage>
</organism>
<accession>J3MYJ0</accession>
<keyword evidence="1" id="KW-0732">Signal</keyword>
<protein>
    <recommendedName>
        <fullName evidence="4">BURP domain-containing protein</fullName>
    </recommendedName>
</protein>
<evidence type="ECO:0000313" key="2">
    <source>
        <dbReference type="EnsemblPlants" id="OB09G20690.1"/>
    </source>
</evidence>
<dbReference type="HOGENOM" id="CLU_2889436_0_0_1"/>
<reference evidence="2" key="2">
    <citation type="submission" date="2013-04" db="UniProtKB">
        <authorList>
            <consortium name="EnsemblPlants"/>
        </authorList>
    </citation>
    <scope>IDENTIFICATION</scope>
</reference>
<reference evidence="2" key="1">
    <citation type="journal article" date="2013" name="Nat. Commun.">
        <title>Whole-genome sequencing of Oryza brachyantha reveals mechanisms underlying Oryza genome evolution.</title>
        <authorList>
            <person name="Chen J."/>
            <person name="Huang Q."/>
            <person name="Gao D."/>
            <person name="Wang J."/>
            <person name="Lang Y."/>
            <person name="Liu T."/>
            <person name="Li B."/>
            <person name="Bai Z."/>
            <person name="Luis Goicoechea J."/>
            <person name="Liang C."/>
            <person name="Chen C."/>
            <person name="Zhang W."/>
            <person name="Sun S."/>
            <person name="Liao Y."/>
            <person name="Zhang X."/>
            <person name="Yang L."/>
            <person name="Song C."/>
            <person name="Wang M."/>
            <person name="Shi J."/>
            <person name="Liu G."/>
            <person name="Liu J."/>
            <person name="Zhou H."/>
            <person name="Zhou W."/>
            <person name="Yu Q."/>
            <person name="An N."/>
            <person name="Chen Y."/>
            <person name="Cai Q."/>
            <person name="Wang B."/>
            <person name="Liu B."/>
            <person name="Min J."/>
            <person name="Huang Y."/>
            <person name="Wu H."/>
            <person name="Li Z."/>
            <person name="Zhang Y."/>
            <person name="Yin Y."/>
            <person name="Song W."/>
            <person name="Jiang J."/>
            <person name="Jackson S.A."/>
            <person name="Wing R.A."/>
            <person name="Wang J."/>
            <person name="Chen M."/>
        </authorList>
    </citation>
    <scope>NUCLEOTIDE SEQUENCE [LARGE SCALE GENOMIC DNA]</scope>
    <source>
        <strain evidence="2">cv. IRGC 101232</strain>
    </source>
</reference>
<evidence type="ECO:0008006" key="4">
    <source>
        <dbReference type="Google" id="ProtNLM"/>
    </source>
</evidence>
<feature type="chain" id="PRO_5003775356" description="BURP domain-containing protein" evidence="1">
    <location>
        <begin position="20"/>
        <end position="63"/>
    </location>
</feature>
<name>J3MYJ0_ORYBR</name>
<dbReference type="EnsemblPlants" id="OB09G20690.1">
    <property type="protein sequence ID" value="OB09G20690.1"/>
    <property type="gene ID" value="OB09G20690"/>
</dbReference>
<dbReference type="Gramene" id="OB09G20690.1">
    <property type="protein sequence ID" value="OB09G20690.1"/>
    <property type="gene ID" value="OB09G20690"/>
</dbReference>
<keyword evidence="3" id="KW-1185">Reference proteome</keyword>
<sequence>MASLLVLALAATALMVVQPGRQMTVVFAARTSAAAEAFWRAAMPGASMPDAILELLHHGEPVN</sequence>
<dbReference type="Proteomes" id="UP000006038">
    <property type="component" value="Chromosome 9"/>
</dbReference>
<evidence type="ECO:0000313" key="3">
    <source>
        <dbReference type="Proteomes" id="UP000006038"/>
    </source>
</evidence>
<evidence type="ECO:0000256" key="1">
    <source>
        <dbReference type="SAM" id="SignalP"/>
    </source>
</evidence>
<dbReference type="AlphaFoldDB" id="J3MYJ0"/>